<feature type="transmembrane region" description="Helical" evidence="1">
    <location>
        <begin position="41"/>
        <end position="62"/>
    </location>
</feature>
<dbReference type="EMBL" id="MU620908">
    <property type="protein sequence ID" value="KAI8580993.1"/>
    <property type="molecule type" value="Genomic_DNA"/>
</dbReference>
<gene>
    <name evidence="2" type="ORF">K450DRAFT_234100</name>
</gene>
<reference evidence="2" key="2">
    <citation type="journal article" date="2022" name="Proc. Natl. Acad. Sci. U.S.A.">
        <title>Diploid-dominant life cycles characterize the early evolution of Fungi.</title>
        <authorList>
            <person name="Amses K.R."/>
            <person name="Simmons D.R."/>
            <person name="Longcore J.E."/>
            <person name="Mondo S.J."/>
            <person name="Seto K."/>
            <person name="Jeronimo G.H."/>
            <person name="Bonds A.E."/>
            <person name="Quandt C.A."/>
            <person name="Davis W.J."/>
            <person name="Chang Y."/>
            <person name="Federici B.A."/>
            <person name="Kuo A."/>
            <person name="LaButti K."/>
            <person name="Pangilinan J."/>
            <person name="Andreopoulos W."/>
            <person name="Tritt A."/>
            <person name="Riley R."/>
            <person name="Hundley H."/>
            <person name="Johnson J."/>
            <person name="Lipzen A."/>
            <person name="Barry K."/>
            <person name="Lang B.F."/>
            <person name="Cuomo C.A."/>
            <person name="Buchler N.E."/>
            <person name="Grigoriev I.V."/>
            <person name="Spatafora J.W."/>
            <person name="Stajich J.E."/>
            <person name="James T.Y."/>
        </authorList>
    </citation>
    <scope>NUCLEOTIDE SEQUENCE</scope>
    <source>
        <strain evidence="2">AG</strain>
    </source>
</reference>
<dbReference type="AlphaFoldDB" id="A0AAD5EBQ3"/>
<reference evidence="2" key="1">
    <citation type="submission" date="2021-06" db="EMBL/GenBank/DDBJ databases">
        <authorList>
            <consortium name="DOE Joint Genome Institute"/>
            <person name="Mondo S.J."/>
            <person name="Amses K.R."/>
            <person name="Simmons D.R."/>
            <person name="Longcore J.E."/>
            <person name="Seto K."/>
            <person name="Alves G.H."/>
            <person name="Bonds A.E."/>
            <person name="Quandt C.A."/>
            <person name="Davis W.J."/>
            <person name="Chang Y."/>
            <person name="Letcher P.M."/>
            <person name="Powell M.J."/>
            <person name="Kuo A."/>
            <person name="Labutti K."/>
            <person name="Pangilinan J."/>
            <person name="Andreopoulos W."/>
            <person name="Tritt A."/>
            <person name="Riley R."/>
            <person name="Hundley H."/>
            <person name="Johnson J."/>
            <person name="Lipzen A."/>
            <person name="Barry K."/>
            <person name="Berbee M.L."/>
            <person name="Buchler N.E."/>
            <person name="Grigoriev I.V."/>
            <person name="Spatafora J.W."/>
            <person name="Stajich J.E."/>
            <person name="James T.Y."/>
        </authorList>
    </citation>
    <scope>NUCLEOTIDE SEQUENCE</scope>
    <source>
        <strain evidence="2">AG</strain>
    </source>
</reference>
<dbReference type="RefSeq" id="XP_051445997.1">
    <property type="nucleotide sequence ID" value="XM_051587870.1"/>
</dbReference>
<evidence type="ECO:0000256" key="1">
    <source>
        <dbReference type="SAM" id="Phobius"/>
    </source>
</evidence>
<accession>A0AAD5EBQ3</accession>
<name>A0AAD5EBQ3_UMBRA</name>
<keyword evidence="1" id="KW-0812">Transmembrane</keyword>
<evidence type="ECO:0000313" key="2">
    <source>
        <dbReference type="EMBL" id="KAI8580993.1"/>
    </source>
</evidence>
<keyword evidence="3" id="KW-1185">Reference proteome</keyword>
<proteinExistence type="predicted"/>
<feature type="transmembrane region" description="Helical" evidence="1">
    <location>
        <begin position="74"/>
        <end position="95"/>
    </location>
</feature>
<protein>
    <submittedName>
        <fullName evidence="2">Uncharacterized protein</fullName>
    </submittedName>
</protein>
<organism evidence="2 3">
    <name type="scientific">Umbelopsis ramanniana AG</name>
    <dbReference type="NCBI Taxonomy" id="1314678"/>
    <lineage>
        <taxon>Eukaryota</taxon>
        <taxon>Fungi</taxon>
        <taxon>Fungi incertae sedis</taxon>
        <taxon>Mucoromycota</taxon>
        <taxon>Mucoromycotina</taxon>
        <taxon>Umbelopsidomycetes</taxon>
        <taxon>Umbelopsidales</taxon>
        <taxon>Umbelopsidaceae</taxon>
        <taxon>Umbelopsis</taxon>
    </lineage>
</organism>
<sequence length="115" mass="13466">METRRKIPKKKIIKQHTHLFLLNDRSLHHTASDYHQLMIPFFLFVFFLNVCVLFYSCFHFYYPGVISPILSLCKFFSVGLSPTIVFIAVSLLYTLTKNENISQLSVLLVRRLTVP</sequence>
<keyword evidence="1" id="KW-0472">Membrane</keyword>
<evidence type="ECO:0000313" key="3">
    <source>
        <dbReference type="Proteomes" id="UP001206595"/>
    </source>
</evidence>
<dbReference type="Proteomes" id="UP001206595">
    <property type="component" value="Unassembled WGS sequence"/>
</dbReference>
<dbReference type="GeneID" id="75913215"/>
<keyword evidence="1" id="KW-1133">Transmembrane helix</keyword>
<comment type="caution">
    <text evidence="2">The sequence shown here is derived from an EMBL/GenBank/DDBJ whole genome shotgun (WGS) entry which is preliminary data.</text>
</comment>